<reference evidence="6 7" key="1">
    <citation type="journal article" date="2020" name="ISME J.">
        <title>Uncovering the hidden diversity of litter-decomposition mechanisms in mushroom-forming fungi.</title>
        <authorList>
            <person name="Floudas D."/>
            <person name="Bentzer J."/>
            <person name="Ahren D."/>
            <person name="Johansson T."/>
            <person name="Persson P."/>
            <person name="Tunlid A."/>
        </authorList>
    </citation>
    <scope>NUCLEOTIDE SEQUENCE [LARGE SCALE GENOMIC DNA]</scope>
    <source>
        <strain evidence="6 7">CBS 175.51</strain>
    </source>
</reference>
<evidence type="ECO:0000256" key="3">
    <source>
        <dbReference type="ARBA" id="ARBA00023163"/>
    </source>
</evidence>
<dbReference type="AlphaFoldDB" id="A0A8H5B7N9"/>
<dbReference type="PANTHER" id="PTHR33572:SF3">
    <property type="entry name" value="VELVET COMPLEX SUBUNIT B"/>
    <property type="match status" value="1"/>
</dbReference>
<name>A0A8H5B7N9_9AGAR</name>
<dbReference type="OrthoDB" id="5599552at2759"/>
<evidence type="ECO:0000256" key="1">
    <source>
        <dbReference type="ARBA" id="ARBA00004123"/>
    </source>
</evidence>
<organism evidence="6 7">
    <name type="scientific">Ephemerocybe angulata</name>
    <dbReference type="NCBI Taxonomy" id="980116"/>
    <lineage>
        <taxon>Eukaryota</taxon>
        <taxon>Fungi</taxon>
        <taxon>Dikarya</taxon>
        <taxon>Basidiomycota</taxon>
        <taxon>Agaricomycotina</taxon>
        <taxon>Agaricomycetes</taxon>
        <taxon>Agaricomycetidae</taxon>
        <taxon>Agaricales</taxon>
        <taxon>Agaricineae</taxon>
        <taxon>Psathyrellaceae</taxon>
        <taxon>Ephemerocybe</taxon>
    </lineage>
</organism>
<keyword evidence="7" id="KW-1185">Reference proteome</keyword>
<feature type="domain" description="Velvet" evidence="5">
    <location>
        <begin position="67"/>
        <end position="331"/>
    </location>
</feature>
<dbReference type="GO" id="GO:0005634">
    <property type="term" value="C:nucleus"/>
    <property type="evidence" value="ECO:0007669"/>
    <property type="project" value="UniProtKB-SubCell"/>
</dbReference>
<dbReference type="PROSITE" id="PS51821">
    <property type="entry name" value="VELVET"/>
    <property type="match status" value="1"/>
</dbReference>
<keyword evidence="3" id="KW-0804">Transcription</keyword>
<dbReference type="InterPro" id="IPR038491">
    <property type="entry name" value="Velvet_dom_sf"/>
</dbReference>
<dbReference type="PANTHER" id="PTHR33572">
    <property type="entry name" value="SPORE DEVELOPMENT REGULATOR VOSA"/>
    <property type="match status" value="1"/>
</dbReference>
<dbReference type="EMBL" id="JAACJK010000219">
    <property type="protein sequence ID" value="KAF5317182.1"/>
    <property type="molecule type" value="Genomic_DNA"/>
</dbReference>
<keyword evidence="2" id="KW-0805">Transcription regulation</keyword>
<evidence type="ECO:0000313" key="7">
    <source>
        <dbReference type="Proteomes" id="UP000541558"/>
    </source>
</evidence>
<dbReference type="Proteomes" id="UP000541558">
    <property type="component" value="Unassembled WGS sequence"/>
</dbReference>
<evidence type="ECO:0000313" key="6">
    <source>
        <dbReference type="EMBL" id="KAF5317182.1"/>
    </source>
</evidence>
<gene>
    <name evidence="6" type="ORF">D9611_003945</name>
</gene>
<dbReference type="InterPro" id="IPR021740">
    <property type="entry name" value="Velvet"/>
</dbReference>
<dbReference type="InterPro" id="IPR037525">
    <property type="entry name" value="Velvet_dom"/>
</dbReference>
<dbReference type="Gene3D" id="2.60.40.3960">
    <property type="entry name" value="Velvet domain"/>
    <property type="match status" value="1"/>
</dbReference>
<proteinExistence type="predicted"/>
<sequence>MNDDIPRHSFHRVPLTSIVSNDDDRNKAPRMYKDPQILNDFRQTSGTDFQNGVIGAPQSVISGQFEGKTIRAELQELQKAELGRKYARVDRRPLDPPPVVLLRISQTKTTSAGLHFEKELTCDEIRNLGIMCTVDLFPVPEQPGTSGIPAGVVPPNGYRSGNYHGYTESSTLTYYPLHPFKTSDINGREISVSPFQIPRRQPVLSPVAHNDPPKDVVHRFGNHLITESSKMTPALVGEKFIEPTQVDYKGQKALVFVFGDLAVQREGTFILRYRVFDIFSRMTGDPEDPPLMAEVFGGPFRVYSTREFPGLEPSTDLTRSLSKYGVRVTLRDAERKSKKRT</sequence>
<keyword evidence="4" id="KW-0539">Nucleus</keyword>
<evidence type="ECO:0000256" key="2">
    <source>
        <dbReference type="ARBA" id="ARBA00023015"/>
    </source>
</evidence>
<evidence type="ECO:0000259" key="5">
    <source>
        <dbReference type="PROSITE" id="PS51821"/>
    </source>
</evidence>
<dbReference type="Pfam" id="PF11754">
    <property type="entry name" value="Velvet"/>
    <property type="match status" value="1"/>
</dbReference>
<protein>
    <recommendedName>
        <fullName evidence="5">Velvet domain-containing protein</fullName>
    </recommendedName>
</protein>
<comment type="caution">
    <text evidence="6">The sequence shown here is derived from an EMBL/GenBank/DDBJ whole genome shotgun (WGS) entry which is preliminary data.</text>
</comment>
<comment type="subcellular location">
    <subcellularLocation>
        <location evidence="1">Nucleus</location>
    </subcellularLocation>
</comment>
<accession>A0A8H5B7N9</accession>
<evidence type="ECO:0000256" key="4">
    <source>
        <dbReference type="ARBA" id="ARBA00023242"/>
    </source>
</evidence>